<organism evidence="1 2">
    <name type="scientific">Sphingomonas tabacisoli</name>
    <dbReference type="NCBI Taxonomy" id="2249466"/>
    <lineage>
        <taxon>Bacteria</taxon>
        <taxon>Pseudomonadati</taxon>
        <taxon>Pseudomonadota</taxon>
        <taxon>Alphaproteobacteria</taxon>
        <taxon>Sphingomonadales</taxon>
        <taxon>Sphingomonadaceae</taxon>
        <taxon>Sphingomonas</taxon>
    </lineage>
</organism>
<proteinExistence type="predicted"/>
<gene>
    <name evidence="1" type="ORF">ACFSCW_07960</name>
</gene>
<reference evidence="2" key="1">
    <citation type="journal article" date="2019" name="Int. J. Syst. Evol. Microbiol.">
        <title>The Global Catalogue of Microorganisms (GCM) 10K type strain sequencing project: providing services to taxonomists for standard genome sequencing and annotation.</title>
        <authorList>
            <consortium name="The Broad Institute Genomics Platform"/>
            <consortium name="The Broad Institute Genome Sequencing Center for Infectious Disease"/>
            <person name="Wu L."/>
            <person name="Ma J."/>
        </authorList>
    </citation>
    <scope>NUCLEOTIDE SEQUENCE [LARGE SCALE GENOMIC DNA]</scope>
    <source>
        <strain evidence="2">CGMCC 1.16275</strain>
    </source>
</reference>
<dbReference type="Pfam" id="PF05164">
    <property type="entry name" value="ZapA"/>
    <property type="match status" value="1"/>
</dbReference>
<keyword evidence="2" id="KW-1185">Reference proteome</keyword>
<dbReference type="RefSeq" id="WP_380888313.1">
    <property type="nucleotide sequence ID" value="NZ_JBHUDY010000001.1"/>
</dbReference>
<dbReference type="Gene3D" id="3.30.160.880">
    <property type="entry name" value="Cell division protein ZapA protomer, N-terminal domain"/>
    <property type="match status" value="1"/>
</dbReference>
<comment type="caution">
    <text evidence="1">The sequence shown here is derived from an EMBL/GenBank/DDBJ whole genome shotgun (WGS) entry which is preliminary data.</text>
</comment>
<sequence>MAEVTIEVGGRRYDVTCRDGEEPQLRRLAMVVDQKAEQARSAVGNANESRLLLLAALLLADEVQDLRQGNVPPLPEGTDVALADAVEQLAERVETLAEHLETRASAA</sequence>
<dbReference type="SUPFAM" id="SSF102829">
    <property type="entry name" value="Cell division protein ZapA-like"/>
    <property type="match status" value="1"/>
</dbReference>
<keyword evidence="1" id="KW-0132">Cell division</keyword>
<evidence type="ECO:0000313" key="2">
    <source>
        <dbReference type="Proteomes" id="UP001597115"/>
    </source>
</evidence>
<dbReference type="Proteomes" id="UP001597115">
    <property type="component" value="Unassembled WGS sequence"/>
</dbReference>
<dbReference type="InterPro" id="IPR007838">
    <property type="entry name" value="Cell_div_ZapA-like"/>
</dbReference>
<keyword evidence="1" id="KW-0131">Cell cycle</keyword>
<dbReference type="InterPro" id="IPR036192">
    <property type="entry name" value="Cell_div_ZapA-like_sf"/>
</dbReference>
<name>A0ABW4I3C7_9SPHN</name>
<dbReference type="EMBL" id="JBHUDY010000001">
    <property type="protein sequence ID" value="MFD1611732.1"/>
    <property type="molecule type" value="Genomic_DNA"/>
</dbReference>
<dbReference type="InterPro" id="IPR042233">
    <property type="entry name" value="Cell_div_ZapA_N"/>
</dbReference>
<protein>
    <submittedName>
        <fullName evidence="1">Cell division protein ZapA</fullName>
    </submittedName>
</protein>
<accession>A0ABW4I3C7</accession>
<evidence type="ECO:0000313" key="1">
    <source>
        <dbReference type="EMBL" id="MFD1611732.1"/>
    </source>
</evidence>
<dbReference type="GO" id="GO:0051301">
    <property type="term" value="P:cell division"/>
    <property type="evidence" value="ECO:0007669"/>
    <property type="project" value="UniProtKB-KW"/>
</dbReference>